<dbReference type="PRINTS" id="PR00260">
    <property type="entry name" value="CHEMTRNSDUCR"/>
</dbReference>
<reference evidence="12" key="1">
    <citation type="submission" date="2014-05" db="EMBL/GenBank/DDBJ databases">
        <title>Chemotaxis proteins in Methylobacterium aquaticum strain 22A.</title>
        <authorList>
            <person name="Tani A."/>
        </authorList>
    </citation>
    <scope>NUCLEOTIDE SEQUENCE</scope>
    <source>
        <strain evidence="12">22A</strain>
    </source>
</reference>
<dbReference type="Pfam" id="PF00672">
    <property type="entry name" value="HAMP"/>
    <property type="match status" value="1"/>
</dbReference>
<dbReference type="SMART" id="SM00304">
    <property type="entry name" value="HAMP"/>
    <property type="match status" value="1"/>
</dbReference>
<dbReference type="InterPro" id="IPR033480">
    <property type="entry name" value="sCache_2"/>
</dbReference>
<feature type="coiled-coil region" evidence="9">
    <location>
        <begin position="268"/>
        <end position="299"/>
    </location>
</feature>
<dbReference type="GO" id="GO:0005886">
    <property type="term" value="C:plasma membrane"/>
    <property type="evidence" value="ECO:0007669"/>
    <property type="project" value="UniProtKB-SubCell"/>
</dbReference>
<dbReference type="Gene3D" id="1.10.8.500">
    <property type="entry name" value="HAMP domain in histidine kinase"/>
    <property type="match status" value="1"/>
</dbReference>
<dbReference type="Gene3D" id="1.10.287.950">
    <property type="entry name" value="Methyl-accepting chemotaxis protein"/>
    <property type="match status" value="1"/>
</dbReference>
<dbReference type="CDD" id="cd06225">
    <property type="entry name" value="HAMP"/>
    <property type="match status" value="1"/>
</dbReference>
<keyword evidence="2" id="KW-1003">Cell membrane</keyword>
<organism evidence="12">
    <name type="scientific">Methylobacterium aquaticum</name>
    <dbReference type="NCBI Taxonomy" id="270351"/>
    <lineage>
        <taxon>Bacteria</taxon>
        <taxon>Pseudomonadati</taxon>
        <taxon>Pseudomonadota</taxon>
        <taxon>Alphaproteobacteria</taxon>
        <taxon>Hyphomicrobiales</taxon>
        <taxon>Methylobacteriaceae</taxon>
        <taxon>Methylobacterium</taxon>
    </lineage>
</organism>
<feature type="domain" description="Methyl-accepting transducer" evidence="10">
    <location>
        <begin position="311"/>
        <end position="547"/>
    </location>
</feature>
<evidence type="ECO:0000259" key="11">
    <source>
        <dbReference type="PROSITE" id="PS50885"/>
    </source>
</evidence>
<dbReference type="GO" id="GO:0007165">
    <property type="term" value="P:signal transduction"/>
    <property type="evidence" value="ECO:0007669"/>
    <property type="project" value="UniProtKB-KW"/>
</dbReference>
<protein>
    <submittedName>
        <fullName evidence="12">Methyl-accepting chemotaxis protein</fullName>
    </submittedName>
</protein>
<evidence type="ECO:0000256" key="4">
    <source>
        <dbReference type="ARBA" id="ARBA00022989"/>
    </source>
</evidence>
<keyword evidence="3" id="KW-0812">Transmembrane</keyword>
<gene>
    <name evidence="12" type="primary">tar</name>
</gene>
<sequence length="567" mass="57985">MARRIRKPAMSLKIAARIQSLTGVALVGLALILGLAAYDLAGAVSGARALKTKDLVETAHSLLAHFEAEERAGRMTREAAQAAAAAAVTGLRYGGKEFFWVNDRQSRMIAHADARMIGRDASTFTEPSGRRFFAEMMRKVEADGAAFETYTWFRPGSDVPVEKLSYARLFAPWGWVVGTGVFADDTASQVHAWLRNLFAGAGLVALVVGVVATLIGRGIARPLTALSGSMAALARGRLDEPVPAVGRSDEIGAMAGAVQVFKESMQRARALEEETALARASAEEQRRAAMRQMADAFETAVGGIVGQVSASATELQATAEAMTAAARETAAQSTSVAAAAEEASSNVGTVAAAAEELGASVGEIGRQVDGSAQLAQAAVAEAGRTADQVRTLTEATHRIGDVVGLISSIAAQTNLLALNATIEAARAGAAGRGFAVVAAEVKELAGQTARATEEITSQIAAIQASTGLAAGAIGGITTRIEEIAGVATAIAAAVEEQGAATREIVRNIAQAALGTESVTGNVAAVAGAAEQSGLSASQVLSASSALSHQSEHLGGEVARFLASVRAA</sequence>
<evidence type="ECO:0000256" key="8">
    <source>
        <dbReference type="PROSITE-ProRule" id="PRU00284"/>
    </source>
</evidence>
<dbReference type="SUPFAM" id="SSF58104">
    <property type="entry name" value="Methyl-accepting chemotaxis protein (MCP) signaling domain"/>
    <property type="match status" value="1"/>
</dbReference>
<comment type="subcellular location">
    <subcellularLocation>
        <location evidence="1">Cell membrane</location>
        <topology evidence="1">Multi-pass membrane protein</topology>
    </subcellularLocation>
</comment>
<dbReference type="AlphaFoldDB" id="A0A1Y1AV13"/>
<evidence type="ECO:0000256" key="7">
    <source>
        <dbReference type="ARBA" id="ARBA00029447"/>
    </source>
</evidence>
<keyword evidence="9" id="KW-0175">Coiled coil</keyword>
<dbReference type="Gene3D" id="3.30.450.20">
    <property type="entry name" value="PAS domain"/>
    <property type="match status" value="1"/>
</dbReference>
<evidence type="ECO:0000256" key="6">
    <source>
        <dbReference type="ARBA" id="ARBA00023224"/>
    </source>
</evidence>
<dbReference type="PANTHER" id="PTHR32089:SF112">
    <property type="entry name" value="LYSOZYME-LIKE PROTEIN-RELATED"/>
    <property type="match status" value="1"/>
</dbReference>
<evidence type="ECO:0000256" key="5">
    <source>
        <dbReference type="ARBA" id="ARBA00023136"/>
    </source>
</evidence>
<name>A0A1Y1AV13_9HYPH</name>
<keyword evidence="6 8" id="KW-0807">Transducer</keyword>
<dbReference type="GO" id="GO:0004888">
    <property type="term" value="F:transmembrane signaling receptor activity"/>
    <property type="evidence" value="ECO:0007669"/>
    <property type="project" value="InterPro"/>
</dbReference>
<evidence type="ECO:0000256" key="9">
    <source>
        <dbReference type="SAM" id="Coils"/>
    </source>
</evidence>
<dbReference type="SMART" id="SM00283">
    <property type="entry name" value="MA"/>
    <property type="match status" value="1"/>
</dbReference>
<dbReference type="Pfam" id="PF00015">
    <property type="entry name" value="MCPsignal"/>
    <property type="match status" value="1"/>
</dbReference>
<dbReference type="InterPro" id="IPR004089">
    <property type="entry name" value="MCPsignal_dom"/>
</dbReference>
<dbReference type="PROSITE" id="PS50111">
    <property type="entry name" value="CHEMOTAXIS_TRANSDUC_2"/>
    <property type="match status" value="1"/>
</dbReference>
<comment type="similarity">
    <text evidence="7">Belongs to the methyl-accepting chemotaxis (MCP) protein family.</text>
</comment>
<accession>A0A1Y1AV13</accession>
<keyword evidence="5" id="KW-0472">Membrane</keyword>
<evidence type="ECO:0000256" key="1">
    <source>
        <dbReference type="ARBA" id="ARBA00004651"/>
    </source>
</evidence>
<dbReference type="PROSITE" id="PS50885">
    <property type="entry name" value="HAMP"/>
    <property type="match status" value="1"/>
</dbReference>
<dbReference type="PANTHER" id="PTHR32089">
    <property type="entry name" value="METHYL-ACCEPTING CHEMOTAXIS PROTEIN MCPB"/>
    <property type="match status" value="1"/>
</dbReference>
<evidence type="ECO:0000259" key="10">
    <source>
        <dbReference type="PROSITE" id="PS50111"/>
    </source>
</evidence>
<dbReference type="GO" id="GO:0006935">
    <property type="term" value="P:chemotaxis"/>
    <property type="evidence" value="ECO:0007669"/>
    <property type="project" value="InterPro"/>
</dbReference>
<proteinExistence type="inferred from homology"/>
<dbReference type="InterPro" id="IPR004090">
    <property type="entry name" value="Chemotax_Me-accpt_rcpt"/>
</dbReference>
<dbReference type="SMART" id="SM01049">
    <property type="entry name" value="Cache_2"/>
    <property type="match status" value="1"/>
</dbReference>
<dbReference type="EMBL" id="AB935156">
    <property type="protein sequence ID" value="BAX51370.1"/>
    <property type="molecule type" value="Genomic_DNA"/>
</dbReference>
<dbReference type="InterPro" id="IPR003660">
    <property type="entry name" value="HAMP_dom"/>
</dbReference>
<keyword evidence="4" id="KW-1133">Transmembrane helix</keyword>
<feature type="domain" description="HAMP" evidence="11">
    <location>
        <begin position="217"/>
        <end position="270"/>
    </location>
</feature>
<evidence type="ECO:0000313" key="12">
    <source>
        <dbReference type="EMBL" id="BAX51370.1"/>
    </source>
</evidence>
<dbReference type="Pfam" id="PF17200">
    <property type="entry name" value="sCache_2"/>
    <property type="match status" value="1"/>
</dbReference>
<evidence type="ECO:0000256" key="2">
    <source>
        <dbReference type="ARBA" id="ARBA00022475"/>
    </source>
</evidence>
<evidence type="ECO:0000256" key="3">
    <source>
        <dbReference type="ARBA" id="ARBA00022692"/>
    </source>
</evidence>